<dbReference type="InterPro" id="IPR027417">
    <property type="entry name" value="P-loop_NTPase"/>
</dbReference>
<dbReference type="OrthoDB" id="5496274at2"/>
<dbReference type="InterPro" id="IPR058031">
    <property type="entry name" value="AAA_lid_NorR"/>
</dbReference>
<dbReference type="GO" id="GO:0043565">
    <property type="term" value="F:sequence-specific DNA binding"/>
    <property type="evidence" value="ECO:0007669"/>
    <property type="project" value="InterPro"/>
</dbReference>
<feature type="domain" description="Sigma-54 factor interaction" evidence="5">
    <location>
        <begin position="335"/>
        <end position="530"/>
    </location>
</feature>
<dbReference type="PANTHER" id="PTHR32071">
    <property type="entry name" value="TRANSCRIPTIONAL REGULATORY PROTEIN"/>
    <property type="match status" value="1"/>
</dbReference>
<dbReference type="GO" id="GO:0005524">
    <property type="term" value="F:ATP binding"/>
    <property type="evidence" value="ECO:0007669"/>
    <property type="project" value="UniProtKB-KW"/>
</dbReference>
<evidence type="ECO:0000256" key="4">
    <source>
        <dbReference type="ARBA" id="ARBA00023163"/>
    </source>
</evidence>
<keyword evidence="7" id="KW-1185">Reference proteome</keyword>
<dbReference type="RefSeq" id="WP_012947981.1">
    <property type="nucleotide sequence ID" value="NC_013757.1"/>
</dbReference>
<proteinExistence type="predicted"/>
<dbReference type="Proteomes" id="UP000001382">
    <property type="component" value="Chromosome"/>
</dbReference>
<accession>D2SE69</accession>
<dbReference type="HOGENOM" id="CLU_000445_8_12_11"/>
<reference evidence="6 7" key="1">
    <citation type="journal article" date="2010" name="Stand. Genomic Sci.">
        <title>Complete genome sequence of Geodermatophilus obscurus type strain (G-20).</title>
        <authorList>
            <person name="Ivanova N."/>
            <person name="Sikorski J."/>
            <person name="Jando M."/>
            <person name="Munk C."/>
            <person name="Lapidus A."/>
            <person name="Glavina Del Rio T."/>
            <person name="Copeland A."/>
            <person name="Tice H."/>
            <person name="Cheng J.-F."/>
            <person name="Lucas S."/>
            <person name="Chen F."/>
            <person name="Nolan M."/>
            <person name="Bruce D."/>
            <person name="Goodwin L."/>
            <person name="Pitluck S."/>
            <person name="Mavromatis K."/>
            <person name="Mikhailova N."/>
            <person name="Pati A."/>
            <person name="Chen A."/>
            <person name="Palaniappan K."/>
            <person name="Land M."/>
            <person name="Hauser L."/>
            <person name="Chang Y.-J."/>
            <person name="Jeffries C.D."/>
            <person name="Meincke L."/>
            <person name="Brettin T."/>
            <person name="Detter J.C."/>
            <person name="Detter J.C."/>
            <person name="Rohde M."/>
            <person name="Goeker M."/>
            <person name="Bristow J."/>
            <person name="Eisen J.A."/>
            <person name="Markowitz V."/>
            <person name="Hugenholtz P."/>
            <person name="Kyrpides N.C."/>
            <person name="Klenk H.-P."/>
        </authorList>
    </citation>
    <scope>NUCLEOTIDE SEQUENCE [LARGE SCALE GENOMIC DNA]</scope>
    <source>
        <strain evidence="7">ATCC 25078 / DSM 43160 / JCM 3152 / KCC A-0152 / KCTC 9177 / NBRC 13315 / NRRL B-3577 / G-20</strain>
    </source>
</reference>
<keyword evidence="3" id="KW-0805">Transcription regulation</keyword>
<dbReference type="PROSITE" id="PS50045">
    <property type="entry name" value="SIGMA54_INTERACT_4"/>
    <property type="match status" value="1"/>
</dbReference>
<name>D2SE69_GEOOG</name>
<dbReference type="Gene3D" id="3.40.50.300">
    <property type="entry name" value="P-loop containing nucleotide triphosphate hydrolases"/>
    <property type="match status" value="1"/>
</dbReference>
<dbReference type="KEGG" id="gob:Gobs_1836"/>
<dbReference type="EMBL" id="CP001867">
    <property type="protein sequence ID" value="ADB74541.1"/>
    <property type="molecule type" value="Genomic_DNA"/>
</dbReference>
<evidence type="ECO:0000313" key="7">
    <source>
        <dbReference type="Proteomes" id="UP000001382"/>
    </source>
</evidence>
<dbReference type="Gene3D" id="3.30.450.40">
    <property type="match status" value="1"/>
</dbReference>
<evidence type="ECO:0000259" key="5">
    <source>
        <dbReference type="PROSITE" id="PS50045"/>
    </source>
</evidence>
<evidence type="ECO:0000256" key="2">
    <source>
        <dbReference type="ARBA" id="ARBA00022840"/>
    </source>
</evidence>
<dbReference type="InterPro" id="IPR009057">
    <property type="entry name" value="Homeodomain-like_sf"/>
</dbReference>
<dbReference type="Pfam" id="PF25601">
    <property type="entry name" value="AAA_lid_14"/>
    <property type="match status" value="1"/>
</dbReference>
<dbReference type="InterPro" id="IPR002197">
    <property type="entry name" value="HTH_Fis"/>
</dbReference>
<reference evidence="7" key="2">
    <citation type="submission" date="2010-01" db="EMBL/GenBank/DDBJ databases">
        <title>The complete genome of Geodermatophilus obscurus DSM 43160.</title>
        <authorList>
            <consortium name="US DOE Joint Genome Institute (JGI-PGF)"/>
            <person name="Lucas S."/>
            <person name="Copeland A."/>
            <person name="Lapidus A."/>
            <person name="Glavina del Rio T."/>
            <person name="Dalin E."/>
            <person name="Tice H."/>
            <person name="Bruce D."/>
            <person name="Goodwin L."/>
            <person name="Pitluck S."/>
            <person name="Kyrpides N."/>
            <person name="Mavromatis K."/>
            <person name="Ivanova N."/>
            <person name="Munk A.C."/>
            <person name="Brettin T."/>
            <person name="Detter J.C."/>
            <person name="Han C."/>
            <person name="Larimer F."/>
            <person name="Land M."/>
            <person name="Hauser L."/>
            <person name="Markowitz V."/>
            <person name="Cheng J.-F."/>
            <person name="Hugenholtz P."/>
            <person name="Woyke T."/>
            <person name="Wu D."/>
            <person name="Jando M."/>
            <person name="Schneider S."/>
            <person name="Klenk H.-P."/>
            <person name="Eisen J.A."/>
        </authorList>
    </citation>
    <scope>NUCLEOTIDE SEQUENCE [LARGE SCALE GENOMIC DNA]</scope>
    <source>
        <strain evidence="7">ATCC 25078 / DSM 43160 / JCM 3152 / KCC A-0152 / KCTC 9177 / NBRC 13315 / NRRL B-3577 / G-20</strain>
    </source>
</reference>
<sequence>MLDRADRRLLLTSARAHLLEGADPALRGVPGHVAASWRRSASSGVDPGEVSNEYFTDLDLGSRLIHCARPVIEQLAEEIADAPMCVALTDNGARLLVRRDSDAQIGRVLDHVHFAQGFGYAEGTVGTNGVGTVLEFGESVHIIGAEHFVEPLQTFACAGAPIRDPFTGRIAGVLDISCRSQDSTPLMHSLVRTSAARIERNLLMDRDQTQQALFELYSRVDARSRGAVLAVGQRMVMSNAAMQTLLDLADLEALQDHMRFAMTGHARLDNQVDLPSGTRVRVRGSTVVVGGDIAGVVGVVGVVHEPDGLSATALERRPAPQLLSDTGRARGGRVVASSSPAWRAAAATVEQALRAGQAVVVLGEPGTGRATLLSDLHLSLHPAGSIVFVEADEVEAAPREAADRLLQPGSEPALHVLRDVDRLSPRTAQALFARLRTTARPLEHVAATAVQSGTAEAPHGPLLALFRASTSVPPLRHRSADVPALVRALLAELAPYREVRLDGEAMRLVVRYCWPGNVRQLREALASALRLRPAGCIQARDLPTYCSSVPRSSLRPVDEAERDAIVTALRCAGGNKVAAATALGLARSTLYRKIRQYGISD</sequence>
<dbReference type="InterPro" id="IPR002078">
    <property type="entry name" value="Sigma_54_int"/>
</dbReference>
<dbReference type="InterPro" id="IPR029016">
    <property type="entry name" value="GAF-like_dom_sf"/>
</dbReference>
<dbReference type="Gene3D" id="1.10.8.60">
    <property type="match status" value="1"/>
</dbReference>
<dbReference type="SUPFAM" id="SSF52540">
    <property type="entry name" value="P-loop containing nucleoside triphosphate hydrolases"/>
    <property type="match status" value="1"/>
</dbReference>
<dbReference type="PRINTS" id="PR01590">
    <property type="entry name" value="HTHFIS"/>
</dbReference>
<organism evidence="6 7">
    <name type="scientific">Geodermatophilus obscurus (strain ATCC 25078 / DSM 43160 / JCM 3152 / CCUG 61914 / KCC A-0152 / KCTC 9177 / NBRC 13315 / NRRL B-3577 / G-20)</name>
    <dbReference type="NCBI Taxonomy" id="526225"/>
    <lineage>
        <taxon>Bacteria</taxon>
        <taxon>Bacillati</taxon>
        <taxon>Actinomycetota</taxon>
        <taxon>Actinomycetes</taxon>
        <taxon>Geodermatophilales</taxon>
        <taxon>Geodermatophilaceae</taxon>
        <taxon>Geodermatophilus</taxon>
    </lineage>
</organism>
<dbReference type="Gene3D" id="1.10.10.60">
    <property type="entry name" value="Homeodomain-like"/>
    <property type="match status" value="1"/>
</dbReference>
<dbReference type="GO" id="GO:0006355">
    <property type="term" value="P:regulation of DNA-templated transcription"/>
    <property type="evidence" value="ECO:0007669"/>
    <property type="project" value="InterPro"/>
</dbReference>
<keyword evidence="1" id="KW-0547">Nucleotide-binding</keyword>
<gene>
    <name evidence="6" type="ordered locus">Gobs_1836</name>
</gene>
<evidence type="ECO:0000313" key="6">
    <source>
        <dbReference type="EMBL" id="ADB74541.1"/>
    </source>
</evidence>
<dbReference type="eggNOG" id="COG3284">
    <property type="taxonomic scope" value="Bacteria"/>
</dbReference>
<keyword evidence="2" id="KW-0067">ATP-binding</keyword>
<evidence type="ECO:0000256" key="3">
    <source>
        <dbReference type="ARBA" id="ARBA00023015"/>
    </source>
</evidence>
<protein>
    <submittedName>
        <fullName evidence="6">GAF modulated sigma54 specific transcriptional regulator, Fis family</fullName>
    </submittedName>
</protein>
<dbReference type="PANTHER" id="PTHR32071:SF122">
    <property type="entry name" value="SIGMA FACTOR"/>
    <property type="match status" value="1"/>
</dbReference>
<dbReference type="SUPFAM" id="SSF46689">
    <property type="entry name" value="Homeodomain-like"/>
    <property type="match status" value="1"/>
</dbReference>
<dbReference type="Pfam" id="PF02954">
    <property type="entry name" value="HTH_8"/>
    <property type="match status" value="1"/>
</dbReference>
<dbReference type="AlphaFoldDB" id="D2SE69"/>
<dbReference type="STRING" id="526225.Gobs_1836"/>
<keyword evidence="4" id="KW-0804">Transcription</keyword>
<evidence type="ECO:0000256" key="1">
    <source>
        <dbReference type="ARBA" id="ARBA00022741"/>
    </source>
</evidence>